<gene>
    <name evidence="3" type="ORF">GCM10009765_20610</name>
</gene>
<dbReference type="PANTHER" id="PTHR35176">
    <property type="entry name" value="HEME OXYGENASE HI_0854-RELATED"/>
    <property type="match status" value="1"/>
</dbReference>
<dbReference type="EMBL" id="BAAANY010000008">
    <property type="protein sequence ID" value="GAA1671084.1"/>
    <property type="molecule type" value="Genomic_DNA"/>
</dbReference>
<keyword evidence="1" id="KW-0560">Oxidoreductase</keyword>
<evidence type="ECO:0000313" key="3">
    <source>
        <dbReference type="EMBL" id="GAA1671084.1"/>
    </source>
</evidence>
<dbReference type="SUPFAM" id="SSF50475">
    <property type="entry name" value="FMN-binding split barrel"/>
    <property type="match status" value="1"/>
</dbReference>
<dbReference type="Pfam" id="PF01243">
    <property type="entry name" value="PNPOx_N"/>
    <property type="match status" value="1"/>
</dbReference>
<dbReference type="PANTHER" id="PTHR35176:SF6">
    <property type="entry name" value="HEME OXYGENASE HI_0854-RELATED"/>
    <property type="match status" value="1"/>
</dbReference>
<keyword evidence="4" id="KW-1185">Reference proteome</keyword>
<evidence type="ECO:0000313" key="4">
    <source>
        <dbReference type="Proteomes" id="UP001500618"/>
    </source>
</evidence>
<dbReference type="InterPro" id="IPR011576">
    <property type="entry name" value="Pyridox_Oxase_N"/>
</dbReference>
<name>A0ABN2GH03_9ACTN</name>
<proteinExistence type="predicted"/>
<reference evidence="3 4" key="1">
    <citation type="journal article" date="2019" name="Int. J. Syst. Evol. Microbiol.">
        <title>The Global Catalogue of Microorganisms (GCM) 10K type strain sequencing project: providing services to taxonomists for standard genome sequencing and annotation.</title>
        <authorList>
            <consortium name="The Broad Institute Genomics Platform"/>
            <consortium name="The Broad Institute Genome Sequencing Center for Infectious Disease"/>
            <person name="Wu L."/>
            <person name="Ma J."/>
        </authorList>
    </citation>
    <scope>NUCLEOTIDE SEQUENCE [LARGE SCALE GENOMIC DNA]</scope>
    <source>
        <strain evidence="3 4">JCM 14718</strain>
    </source>
</reference>
<dbReference type="RefSeq" id="WP_163573665.1">
    <property type="nucleotide sequence ID" value="NZ_BAAANY010000008.1"/>
</dbReference>
<organism evidence="3 4">
    <name type="scientific">Fodinicola feengrottensis</name>
    <dbReference type="NCBI Taxonomy" id="435914"/>
    <lineage>
        <taxon>Bacteria</taxon>
        <taxon>Bacillati</taxon>
        <taxon>Actinomycetota</taxon>
        <taxon>Actinomycetes</taxon>
        <taxon>Mycobacteriales</taxon>
        <taxon>Fodinicola</taxon>
    </lineage>
</organism>
<feature type="domain" description="Pyridoxamine 5'-phosphate oxidase N-terminal" evidence="2">
    <location>
        <begin position="11"/>
        <end position="142"/>
    </location>
</feature>
<accession>A0ABN2GH03</accession>
<protein>
    <submittedName>
        <fullName evidence="3">PPOX class F420-dependent oxidoreductase</fullName>
    </submittedName>
</protein>
<dbReference type="InterPro" id="IPR012349">
    <property type="entry name" value="Split_barrel_FMN-bd"/>
</dbReference>
<dbReference type="Gene3D" id="2.30.110.10">
    <property type="entry name" value="Electron Transport, Fmn-binding Protein, Chain A"/>
    <property type="match status" value="1"/>
</dbReference>
<evidence type="ECO:0000256" key="1">
    <source>
        <dbReference type="ARBA" id="ARBA00023002"/>
    </source>
</evidence>
<evidence type="ECO:0000259" key="2">
    <source>
        <dbReference type="Pfam" id="PF01243"/>
    </source>
</evidence>
<dbReference type="Proteomes" id="UP001500618">
    <property type="component" value="Unassembled WGS sequence"/>
</dbReference>
<comment type="caution">
    <text evidence="3">The sequence shown here is derived from an EMBL/GenBank/DDBJ whole genome shotgun (WGS) entry which is preliminary data.</text>
</comment>
<dbReference type="InterPro" id="IPR052019">
    <property type="entry name" value="F420H2_bilvrd_red/Heme_oxyg"/>
</dbReference>
<sequence length="153" mass="17110">MSRRDAITMTEDEVTAFLEDQRTIVVASVGPNQRPHLVPLWYVPVGQIIETWTYGKSQKVYNLRRDARATVLVETGDSYDQLRGVSLECDVVIDDTLQEVTRIGRTMAERYSGGALDEAGVAAIQKQASKRVLLRFVPTAAVSWDHRKLGGVY</sequence>